<evidence type="ECO:0000259" key="3">
    <source>
        <dbReference type="Pfam" id="PF02906"/>
    </source>
</evidence>
<gene>
    <name evidence="4" type="ORF">FDP41_013059</name>
</gene>
<organism evidence="4 5">
    <name type="scientific">Naegleria fowleri</name>
    <name type="common">Brain eating amoeba</name>
    <dbReference type="NCBI Taxonomy" id="5763"/>
    <lineage>
        <taxon>Eukaryota</taxon>
        <taxon>Discoba</taxon>
        <taxon>Heterolobosea</taxon>
        <taxon>Tetramitia</taxon>
        <taxon>Eutetramitia</taxon>
        <taxon>Vahlkampfiidae</taxon>
        <taxon>Naegleria</taxon>
    </lineage>
</organism>
<accession>A0A6A5BYW5</accession>
<proteinExistence type="inferred from homology"/>
<dbReference type="OrthoDB" id="10253113at2759"/>
<dbReference type="Pfam" id="PF02906">
    <property type="entry name" value="Fe_hyd_lg_C"/>
    <property type="match status" value="1"/>
</dbReference>
<comment type="similarity">
    <text evidence="1">Belongs to the NARF family.</text>
</comment>
<feature type="domain" description="Iron hydrogenase large subunit C-terminal" evidence="3">
    <location>
        <begin position="263"/>
        <end position="600"/>
    </location>
</feature>
<evidence type="ECO:0000313" key="4">
    <source>
        <dbReference type="EMBL" id="KAF0980576.1"/>
    </source>
</evidence>
<dbReference type="InterPro" id="IPR009016">
    <property type="entry name" value="Fe_hydrogenase"/>
</dbReference>
<evidence type="ECO:0000256" key="2">
    <source>
        <dbReference type="SAM" id="MobiDB-lite"/>
    </source>
</evidence>
<dbReference type="GO" id="GO:0051536">
    <property type="term" value="F:iron-sulfur cluster binding"/>
    <property type="evidence" value="ECO:0007669"/>
    <property type="project" value="InterPro"/>
</dbReference>
<dbReference type="Proteomes" id="UP000444721">
    <property type="component" value="Unassembled WGS sequence"/>
</dbReference>
<reference evidence="4 5" key="1">
    <citation type="journal article" date="2019" name="Sci. Rep.">
        <title>Nanopore sequencing improves the draft genome of the human pathogenic amoeba Naegleria fowleri.</title>
        <authorList>
            <person name="Liechti N."/>
            <person name="Schurch N."/>
            <person name="Bruggmann R."/>
            <person name="Wittwer M."/>
        </authorList>
    </citation>
    <scope>NUCLEOTIDE SEQUENCE [LARGE SCALE GENOMIC DNA]</scope>
    <source>
        <strain evidence="4 5">ATCC 30894</strain>
    </source>
</reference>
<feature type="region of interest" description="Disordered" evidence="2">
    <location>
        <begin position="50"/>
        <end position="122"/>
    </location>
</feature>
<dbReference type="GO" id="GO:0005506">
    <property type="term" value="F:iron ion binding"/>
    <property type="evidence" value="ECO:0007669"/>
    <property type="project" value="InterPro"/>
</dbReference>
<dbReference type="Gene3D" id="3.40.50.1780">
    <property type="match status" value="1"/>
</dbReference>
<name>A0A6A5BYW5_NAEFO</name>
<dbReference type="VEuPathDB" id="AmoebaDB:NfTy_035110"/>
<dbReference type="GO" id="GO:0009055">
    <property type="term" value="F:electron transfer activity"/>
    <property type="evidence" value="ECO:0007669"/>
    <property type="project" value="InterPro"/>
</dbReference>
<protein>
    <recommendedName>
        <fullName evidence="3">Iron hydrogenase large subunit C-terminal domain-containing protein</fullName>
    </recommendedName>
</protein>
<dbReference type="OMA" id="GYLHHVL"/>
<keyword evidence="5" id="KW-1185">Reference proteome</keyword>
<dbReference type="VEuPathDB" id="AmoebaDB:NF0120510"/>
<dbReference type="SUPFAM" id="SSF53920">
    <property type="entry name" value="Fe-only hydrogenase"/>
    <property type="match status" value="1"/>
</dbReference>
<dbReference type="VEuPathDB" id="AmoebaDB:FDP41_013059"/>
<dbReference type="EMBL" id="VFQX01000017">
    <property type="protein sequence ID" value="KAF0980576.1"/>
    <property type="molecule type" value="Genomic_DNA"/>
</dbReference>
<dbReference type="GO" id="GO:0008901">
    <property type="term" value="F:ferredoxin hydrogenase activity"/>
    <property type="evidence" value="ECO:0007669"/>
    <property type="project" value="InterPro"/>
</dbReference>
<dbReference type="SUPFAM" id="SSF48674">
    <property type="entry name" value="Fe-only hydrogenase smaller subunit"/>
    <property type="match status" value="1"/>
</dbReference>
<dbReference type="AlphaFoldDB" id="A0A6A5BYW5"/>
<dbReference type="PANTHER" id="PTHR11615">
    <property type="entry name" value="NITRATE, FORMATE, IRON DEHYDROGENASE"/>
    <property type="match status" value="1"/>
</dbReference>
<evidence type="ECO:0000256" key="1">
    <source>
        <dbReference type="ARBA" id="ARBA00006596"/>
    </source>
</evidence>
<sequence length="715" mass="80609">MSGKSTNNAPNLHHAAFIPQQEPTLSTALMLADLDDFLPITRQECIKPFLLNNSNNNNTKNEHSSLSSDSRNTDSSSNTNEGGVALVGVVGASSKTSNTRRTNRSKFQQQTTNNNTFSETSEPKKIAKIELADCLACSGCVTTAESVLVNQQSVEQFLNALNEMNLFSPYLTHCHHRDNNKEIPLNINLSSLSDKQMHSNMGFTNVSMEITNDSRKEEHKDSLSEILSSSSFLKLQNNGKKGTTISHHDDDTAHTLKKQTLFFMTISQQSAASLASYYQCESVRDCLNRLSYLFKTRLGAIAVFECSSLARMASHLELCEDFVRRYREGNSKLPLFASSCPGWICYAEKTHPEILPHISTVKSPQQIMGTFVKKFIKHHISARYHIDDFNIYHTTVMPCFDKKLEASRPDFTNDPFDKVDMVLTSSEITELLKKQFQIDSPQDFYSLSQFDSNDLALDNVFDVLQSSQSSMLNDNIYMETSNDMLDLSLLEWLSSESDATGSGGYCEILFKYAAKKLFNIDIRNSILKFESKRNSDYREVVLYDPNTTDQNQKVLLKFVIANGFRNIQNLVRRMKQSTDLSDAFHFVEVMACPIGCLNGGGQVKAKTPQLLTQLPHTSMMNDKTSSAPLDQQDLSLTTTLTPKQHLSQTERLYRDDISHLKISSQKDSRSKMYLAWLYNTWIQGGVGSLQAQKYLHTTYHAVEKMNMISASALKW</sequence>
<evidence type="ECO:0000313" key="5">
    <source>
        <dbReference type="Proteomes" id="UP000444721"/>
    </source>
</evidence>
<dbReference type="InterPro" id="IPR004108">
    <property type="entry name" value="Fe_hydrogenase_lsu_C"/>
</dbReference>
<comment type="caution">
    <text evidence="4">The sequence shown here is derived from an EMBL/GenBank/DDBJ whole genome shotgun (WGS) entry which is preliminary data.</text>
</comment>
<dbReference type="InterPro" id="IPR008953">
    <property type="entry name" value="Fe_hydrogenase_HydB"/>
</dbReference>
<dbReference type="RefSeq" id="XP_044565289.1">
    <property type="nucleotide sequence ID" value="XM_044703647.1"/>
</dbReference>
<dbReference type="InterPro" id="IPR050340">
    <property type="entry name" value="Cytosolic_Fe-S_CAF"/>
</dbReference>
<dbReference type="GeneID" id="68120274"/>
<dbReference type="Gene3D" id="3.40.950.10">
    <property type="entry name" value="Fe-only Hydrogenase (Larger Subunit), Chain L, domain 3"/>
    <property type="match status" value="1"/>
</dbReference>
<feature type="compositionally biased region" description="Low complexity" evidence="2">
    <location>
        <begin position="50"/>
        <end position="92"/>
    </location>
</feature>